<organism evidence="12 13">
    <name type="scientific">Candidatus Chloroploca mongolica</name>
    <dbReference type="NCBI Taxonomy" id="2528176"/>
    <lineage>
        <taxon>Bacteria</taxon>
        <taxon>Bacillati</taxon>
        <taxon>Chloroflexota</taxon>
        <taxon>Chloroflexia</taxon>
        <taxon>Chloroflexales</taxon>
        <taxon>Chloroflexineae</taxon>
        <taxon>Oscillochloridaceae</taxon>
        <taxon>Candidatus Chloroploca</taxon>
    </lineage>
</organism>
<evidence type="ECO:0000256" key="9">
    <source>
        <dbReference type="ARBA" id="ARBA00023277"/>
    </source>
</evidence>
<dbReference type="InterPro" id="IPR052182">
    <property type="entry name" value="Glycogen/Maltodextrin_Phosph"/>
</dbReference>
<comment type="function">
    <text evidence="10">Phosphorylase is an important allosteric enzyme in carbohydrate metabolism. Enzymes from different sources differ in their regulatory mechanisms and in their natural substrates. However, all known phosphorylases share catalytic and structural properties.</text>
</comment>
<dbReference type="Gene3D" id="3.40.50.2000">
    <property type="entry name" value="Glycogen Phosphorylase B"/>
    <property type="match status" value="3"/>
</dbReference>
<reference evidence="12 13" key="1">
    <citation type="submission" date="2021-03" db="EMBL/GenBank/DDBJ databases">
        <authorList>
            <person name="Grouzdev D.S."/>
        </authorList>
    </citation>
    <scope>NUCLEOTIDE SEQUENCE [LARGE SCALE GENOMIC DNA]</scope>
    <source>
        <strain evidence="12 13">M50-1</strain>
    </source>
</reference>
<dbReference type="EC" id="2.4.1.1" evidence="4"/>
<dbReference type="Proteomes" id="UP001193081">
    <property type="component" value="Unassembled WGS sequence"/>
</dbReference>
<dbReference type="PROSITE" id="PS00102">
    <property type="entry name" value="PHOSPHORYLASE"/>
    <property type="match status" value="1"/>
</dbReference>
<dbReference type="Pfam" id="PF11897">
    <property type="entry name" value="DUF3417"/>
    <property type="match status" value="1"/>
</dbReference>
<comment type="caution">
    <text evidence="12">The sequence shown here is derived from an EMBL/GenBank/DDBJ whole genome shotgun (WGS) entry which is preliminary data.</text>
</comment>
<keyword evidence="7" id="KW-0808">Transferase</keyword>
<dbReference type="PANTHER" id="PTHR42655">
    <property type="entry name" value="GLYCOGEN PHOSPHORYLASE"/>
    <property type="match status" value="1"/>
</dbReference>
<sequence length="713" mass="81602">MVRLEHEILFTPIPERIARLRELAYNLWWTWHPEAQDLYRQIDPDLWELDYHNPVDFLRDVRQRKLEEASANAGYLKLYDAVMKSFDAYVGAKKTWFRKHYPDIKDVQIAYFSAEFGLHESLPIYSGGLGILSGDHVKEASDMDLPFVAVGFIYPQGYFRQRLDPSGWQFAEYNKMNFADVPAIPALDPEGHEVVIEVELPGRTIYAKVYKFKVGRVELLLMDTDIHPNSPQDRELSARLYGGDQEMRISQELVLGIGGVRALRRLGYSPTVWHMNEGHSAFLVLELCRELVVQGMTFEDAMQQVKTQCVFTTHTPVPAGNDAFPLPLIERFFWSYWPQLNLTRDEFMSIALQEQQWGPTFAMTALALRASDYHNGVSKLHGHVARGMWQWLYPGKSRDEVPITSITNGVHTSTWLAPELHELFNAYLGKTWEDNLDDPKVWKKIYQIPDDVLWNTRQGLKSQLITFARGRLAAHYKHLNQNAPVWPVLEDGILTLGFARRFATYKRATLIFKDIERLKYLLNRPGKPIQIIFAGKAHPKDDPGKLFIQNVYQLAQQPGLAGRIVFLEEYDMAVGRSMTQGVDVWLNNPRRPYEASGTSGMKASLNGAPNCSILDGWWPEAYNGKNGWAIGEEREYSNQDEQDWNDAQSLYHLIEHEIASTFYDGRDANGVPTAWVQICKEAIATVAPAFSMRRMLADYVSELYMPAAGSVTK</sequence>
<dbReference type="NCBIfam" id="TIGR02094">
    <property type="entry name" value="more_P_ylases"/>
    <property type="match status" value="1"/>
</dbReference>
<comment type="catalytic activity">
    <reaction evidence="1">
        <text>[(1-&gt;4)-alpha-D-glucosyl](n) + phosphate = [(1-&gt;4)-alpha-D-glucosyl](n-1) + alpha-D-glucose 1-phosphate</text>
        <dbReference type="Rhea" id="RHEA:41732"/>
        <dbReference type="Rhea" id="RHEA-COMP:9584"/>
        <dbReference type="Rhea" id="RHEA-COMP:9586"/>
        <dbReference type="ChEBI" id="CHEBI:15444"/>
        <dbReference type="ChEBI" id="CHEBI:43474"/>
        <dbReference type="ChEBI" id="CHEBI:58601"/>
        <dbReference type="EC" id="2.4.1.1"/>
    </reaction>
</comment>
<dbReference type="InterPro" id="IPR035090">
    <property type="entry name" value="Pyridoxal_P_attach_site"/>
</dbReference>
<dbReference type="InterPro" id="IPR000811">
    <property type="entry name" value="Glyco_trans_35"/>
</dbReference>
<evidence type="ECO:0000256" key="4">
    <source>
        <dbReference type="ARBA" id="ARBA00012591"/>
    </source>
</evidence>
<gene>
    <name evidence="12" type="primary">glgP</name>
    <name evidence="12" type="ORF">EYB53_002795</name>
</gene>
<accession>A0ABS4D5C0</accession>
<proteinExistence type="inferred from homology"/>
<dbReference type="EMBL" id="SIJK02000003">
    <property type="protein sequence ID" value="MBP1464629.1"/>
    <property type="molecule type" value="Genomic_DNA"/>
</dbReference>
<evidence type="ECO:0000256" key="8">
    <source>
        <dbReference type="ARBA" id="ARBA00022898"/>
    </source>
</evidence>
<keyword evidence="13" id="KW-1185">Reference proteome</keyword>
<keyword evidence="6" id="KW-0328">Glycosyltransferase</keyword>
<name>A0ABS4D5C0_9CHLR</name>
<dbReference type="Pfam" id="PF00343">
    <property type="entry name" value="Phosphorylase"/>
    <property type="match status" value="1"/>
</dbReference>
<evidence type="ECO:0000256" key="3">
    <source>
        <dbReference type="ARBA" id="ARBA00006047"/>
    </source>
</evidence>
<keyword evidence="8" id="KW-0663">Pyridoxal phosphate</keyword>
<evidence type="ECO:0000313" key="13">
    <source>
        <dbReference type="Proteomes" id="UP001193081"/>
    </source>
</evidence>
<evidence type="ECO:0000256" key="10">
    <source>
        <dbReference type="ARBA" id="ARBA00025174"/>
    </source>
</evidence>
<dbReference type="InterPro" id="IPR024517">
    <property type="entry name" value="Glycogen_phosphorylase_DUF3417"/>
</dbReference>
<comment type="similarity">
    <text evidence="3">Belongs to the glycogen phosphorylase family.</text>
</comment>
<dbReference type="SUPFAM" id="SSF53756">
    <property type="entry name" value="UDP-Glycosyltransferase/glycogen phosphorylase"/>
    <property type="match status" value="1"/>
</dbReference>
<dbReference type="PIRSF" id="PIRSF000460">
    <property type="entry name" value="Pprylas_GlgP"/>
    <property type="match status" value="1"/>
</dbReference>
<dbReference type="InterPro" id="IPR011834">
    <property type="entry name" value="Agluc_phsphrylas"/>
</dbReference>
<evidence type="ECO:0000256" key="5">
    <source>
        <dbReference type="ARBA" id="ARBA00022533"/>
    </source>
</evidence>
<dbReference type="RefSeq" id="WP_135476506.1">
    <property type="nucleotide sequence ID" value="NZ_SIJK02000003.1"/>
</dbReference>
<protein>
    <recommendedName>
        <fullName evidence="4">glycogen phosphorylase</fullName>
        <ecNumber evidence="4">2.4.1.1</ecNumber>
    </recommendedName>
</protein>
<keyword evidence="5" id="KW-0021">Allosteric enzyme</keyword>
<keyword evidence="9" id="KW-0119">Carbohydrate metabolism</keyword>
<evidence type="ECO:0000256" key="6">
    <source>
        <dbReference type="ARBA" id="ARBA00022676"/>
    </source>
</evidence>
<comment type="cofactor">
    <cofactor evidence="2">
        <name>pyridoxal 5'-phosphate</name>
        <dbReference type="ChEBI" id="CHEBI:597326"/>
    </cofactor>
</comment>
<evidence type="ECO:0000256" key="2">
    <source>
        <dbReference type="ARBA" id="ARBA00001933"/>
    </source>
</evidence>
<evidence type="ECO:0000313" key="12">
    <source>
        <dbReference type="EMBL" id="MBP1464629.1"/>
    </source>
</evidence>
<evidence type="ECO:0000256" key="1">
    <source>
        <dbReference type="ARBA" id="ARBA00001275"/>
    </source>
</evidence>
<evidence type="ECO:0000256" key="7">
    <source>
        <dbReference type="ARBA" id="ARBA00022679"/>
    </source>
</evidence>
<evidence type="ECO:0000259" key="11">
    <source>
        <dbReference type="Pfam" id="PF11897"/>
    </source>
</evidence>
<dbReference type="PANTHER" id="PTHR42655:SF1">
    <property type="entry name" value="GLYCOGEN PHOSPHORYLASE"/>
    <property type="match status" value="1"/>
</dbReference>
<feature type="domain" description="DUF3417" evidence="11">
    <location>
        <begin position="13"/>
        <end position="122"/>
    </location>
</feature>